<dbReference type="PANTHER" id="PTHR10272:SF13">
    <property type="entry name" value="POLY(ETHYLENE TEREPHTHALATE) HYDROLASE"/>
    <property type="match status" value="1"/>
</dbReference>
<dbReference type="Gene3D" id="3.40.50.1820">
    <property type="entry name" value="alpha/beta hydrolase"/>
    <property type="match status" value="1"/>
</dbReference>
<keyword evidence="3" id="KW-0443">Lipid metabolism</keyword>
<dbReference type="RefSeq" id="WP_271734010.1">
    <property type="nucleotide sequence ID" value="NZ_JANQDP010000164.1"/>
</dbReference>
<keyword evidence="4" id="KW-0472">Membrane</keyword>
<dbReference type="PANTHER" id="PTHR10272">
    <property type="entry name" value="PLATELET-ACTIVATING FACTOR ACETYLHYDROLASE"/>
    <property type="match status" value="1"/>
</dbReference>
<evidence type="ECO:0000313" key="7">
    <source>
        <dbReference type="EMBL" id="MDB9540757.1"/>
    </source>
</evidence>
<dbReference type="InterPro" id="IPR041127">
    <property type="entry name" value="PET_hydrolase/cutinase-like"/>
</dbReference>
<evidence type="ECO:0000256" key="1">
    <source>
        <dbReference type="ARBA" id="ARBA00022801"/>
    </source>
</evidence>
<sequence length="546" mass="60633">MRYTLLSKITINIFLLITIINTYFLLRIKPANPAQNVILRYGILEESISVEDLQTIAATGIVPQQYQVYTNKFPPEDRQKFLEVLRKKVTVNFVNLSRLLYTPVGSSILQDFSKLTFRKDEAGMQALRTALVHGSKTSEGLSVISFIQNYPSQNLVINVAEVPGVFSNFNLSYQQSNEFIQAITPRLAAKPAELNLPFDPGEAGTGKVQVINLPRLKDQQRQRLVPVDIYWSDAAGTTKPVIVLSHGYSSDRTDMRYIAEHLASHGYVVAALEHIGSNQDYRIDPMQGGLALLMKPQEFLERPKDISFILDQLAQWNQQDKHQLQGKLTTKNAMVIGHSFGGGTAMSIAGGELQVDSLRERCAQFLDTSVNFGEGLQCVAKTLPQDRYILRDPRIKQAIALNPTTSLMFGETGLGNMEVPTLILASSADQVTPALTEQIIGFSKIPAPKWLIGIVGATHGSIKDPISTAQREEKGGVEVVGAQAAEIHRYMKVITLAFAAQMTPQREQYKIFLTPEYAQYASTQGFPIRLVTEIPADVMEELKLPR</sequence>
<dbReference type="Pfam" id="PF12740">
    <property type="entry name" value="PETase"/>
    <property type="match status" value="1"/>
</dbReference>
<protein>
    <submittedName>
        <fullName evidence="7">Alpha/beta hydrolase</fullName>
    </submittedName>
</protein>
<accession>A0ABT5AVP5</accession>
<dbReference type="Proteomes" id="UP001212499">
    <property type="component" value="Unassembled WGS sequence"/>
</dbReference>
<keyword evidence="1 7" id="KW-0378">Hydrolase</keyword>
<proteinExistence type="predicted"/>
<comment type="caution">
    <text evidence="7">The sequence shown here is derived from an EMBL/GenBank/DDBJ whole genome shotgun (WGS) entry which is preliminary data.</text>
</comment>
<dbReference type="InterPro" id="IPR010802">
    <property type="entry name" value="DUF1400"/>
</dbReference>
<evidence type="ECO:0000313" key="8">
    <source>
        <dbReference type="Proteomes" id="UP001212499"/>
    </source>
</evidence>
<feature type="domain" description="DUF1400" evidence="5">
    <location>
        <begin position="34"/>
        <end position="158"/>
    </location>
</feature>
<name>A0ABT5AVP5_9CYAN</name>
<evidence type="ECO:0000256" key="4">
    <source>
        <dbReference type="SAM" id="Phobius"/>
    </source>
</evidence>
<dbReference type="EMBL" id="JAQMUH010000157">
    <property type="protein sequence ID" value="MDB9540757.1"/>
    <property type="molecule type" value="Genomic_DNA"/>
</dbReference>
<dbReference type="InterPro" id="IPR029058">
    <property type="entry name" value="AB_hydrolase_fold"/>
</dbReference>
<gene>
    <name evidence="7" type="ORF">PN457_14030</name>
</gene>
<keyword evidence="4" id="KW-1133">Transmembrane helix</keyword>
<evidence type="ECO:0000256" key="2">
    <source>
        <dbReference type="ARBA" id="ARBA00022963"/>
    </source>
</evidence>
<dbReference type="Pfam" id="PF07176">
    <property type="entry name" value="DUF1400"/>
    <property type="match status" value="1"/>
</dbReference>
<keyword evidence="4" id="KW-0812">Transmembrane</keyword>
<dbReference type="SUPFAM" id="SSF53474">
    <property type="entry name" value="alpha/beta-Hydrolases"/>
    <property type="match status" value="1"/>
</dbReference>
<organism evidence="7 8">
    <name type="scientific">Anabaenopsis arnoldii</name>
    <dbReference type="NCBI Taxonomy" id="2152938"/>
    <lineage>
        <taxon>Bacteria</taxon>
        <taxon>Bacillati</taxon>
        <taxon>Cyanobacteriota</taxon>
        <taxon>Cyanophyceae</taxon>
        <taxon>Nostocales</taxon>
        <taxon>Nodulariaceae</taxon>
        <taxon>Anabaenopsis</taxon>
    </lineage>
</organism>
<feature type="transmembrane region" description="Helical" evidence="4">
    <location>
        <begin position="9"/>
        <end position="26"/>
    </location>
</feature>
<evidence type="ECO:0000256" key="3">
    <source>
        <dbReference type="ARBA" id="ARBA00023098"/>
    </source>
</evidence>
<evidence type="ECO:0000259" key="6">
    <source>
        <dbReference type="Pfam" id="PF12740"/>
    </source>
</evidence>
<reference evidence="7 8" key="1">
    <citation type="submission" date="2023-01" db="EMBL/GenBank/DDBJ databases">
        <title>Genomes from the Australian National Cyanobacteria Reference Collection.</title>
        <authorList>
            <person name="Willis A."/>
            <person name="Lee E.M.F."/>
        </authorList>
    </citation>
    <scope>NUCLEOTIDE SEQUENCE [LARGE SCALE GENOMIC DNA]</scope>
    <source>
        <strain evidence="7 8">CS-1033</strain>
    </source>
</reference>
<feature type="domain" description="PET hydrolase/cutinase-like" evidence="6">
    <location>
        <begin position="229"/>
        <end position="349"/>
    </location>
</feature>
<keyword evidence="2" id="KW-0442">Lipid degradation</keyword>
<dbReference type="GO" id="GO:0016787">
    <property type="term" value="F:hydrolase activity"/>
    <property type="evidence" value="ECO:0007669"/>
    <property type="project" value="UniProtKB-KW"/>
</dbReference>
<evidence type="ECO:0000259" key="5">
    <source>
        <dbReference type="Pfam" id="PF07176"/>
    </source>
</evidence>
<keyword evidence="8" id="KW-1185">Reference proteome</keyword>